<dbReference type="Gene3D" id="1.10.1220.10">
    <property type="entry name" value="Met repressor-like"/>
    <property type="match status" value="1"/>
</dbReference>
<comment type="caution">
    <text evidence="1">The sequence shown here is derived from an EMBL/GenBank/DDBJ whole genome shotgun (WGS) entry which is preliminary data.</text>
</comment>
<reference evidence="2" key="1">
    <citation type="journal article" date="2019" name="Int. J. Syst. Evol. Microbiol.">
        <title>The Global Catalogue of Microorganisms (GCM) 10K type strain sequencing project: providing services to taxonomists for standard genome sequencing and annotation.</title>
        <authorList>
            <consortium name="The Broad Institute Genomics Platform"/>
            <consortium name="The Broad Institute Genome Sequencing Center for Infectious Disease"/>
            <person name="Wu L."/>
            <person name="Ma J."/>
        </authorList>
    </citation>
    <scope>NUCLEOTIDE SEQUENCE [LARGE SCALE GENOMIC DNA]</scope>
    <source>
        <strain evidence="2">CGMCC 4.7204</strain>
    </source>
</reference>
<dbReference type="RefSeq" id="WP_378549686.1">
    <property type="nucleotide sequence ID" value="NZ_JBHSBA010000005.1"/>
</dbReference>
<accession>A0ABV8L3S2</accession>
<evidence type="ECO:0008006" key="3">
    <source>
        <dbReference type="Google" id="ProtNLM"/>
    </source>
</evidence>
<organism evidence="1 2">
    <name type="scientific">Nocardia rhizosphaerae</name>
    <dbReference type="NCBI Taxonomy" id="1691571"/>
    <lineage>
        <taxon>Bacteria</taxon>
        <taxon>Bacillati</taxon>
        <taxon>Actinomycetota</taxon>
        <taxon>Actinomycetes</taxon>
        <taxon>Mycobacteriales</taxon>
        <taxon>Nocardiaceae</taxon>
        <taxon>Nocardia</taxon>
    </lineage>
</organism>
<dbReference type="EMBL" id="JBHSBA010000005">
    <property type="protein sequence ID" value="MFC4125509.1"/>
    <property type="molecule type" value="Genomic_DNA"/>
</dbReference>
<sequence>MTTISVHLPAELAAQLTAAAGADGISVNAAVVAAVQDWLHVQAQRANERARMRSVLAGDPQLRALLGDD</sequence>
<keyword evidence="2" id="KW-1185">Reference proteome</keyword>
<name>A0ABV8L3S2_9NOCA</name>
<dbReference type="Proteomes" id="UP001595767">
    <property type="component" value="Unassembled WGS sequence"/>
</dbReference>
<dbReference type="InterPro" id="IPR013321">
    <property type="entry name" value="Arc_rbn_hlx_hlx"/>
</dbReference>
<protein>
    <recommendedName>
        <fullName evidence="3">Toxin-antitoxin system HicB family antitoxin</fullName>
    </recommendedName>
</protein>
<proteinExistence type="predicted"/>
<dbReference type="InterPro" id="IPR010985">
    <property type="entry name" value="Ribbon_hlx_hlx"/>
</dbReference>
<gene>
    <name evidence="1" type="ORF">ACFOW8_11270</name>
</gene>
<evidence type="ECO:0000313" key="1">
    <source>
        <dbReference type="EMBL" id="MFC4125509.1"/>
    </source>
</evidence>
<dbReference type="SUPFAM" id="SSF47598">
    <property type="entry name" value="Ribbon-helix-helix"/>
    <property type="match status" value="1"/>
</dbReference>
<evidence type="ECO:0000313" key="2">
    <source>
        <dbReference type="Proteomes" id="UP001595767"/>
    </source>
</evidence>